<dbReference type="AlphaFoldDB" id="A0A7W7RBJ5"/>
<evidence type="ECO:0000313" key="1">
    <source>
        <dbReference type="EMBL" id="MBB4928899.1"/>
    </source>
</evidence>
<name>A0A7W7RBJ5_KITKI</name>
<organism evidence="1 2">
    <name type="scientific">Kitasatospora kifunensis</name>
    <name type="common">Streptomyces kifunensis</name>
    <dbReference type="NCBI Taxonomy" id="58351"/>
    <lineage>
        <taxon>Bacteria</taxon>
        <taxon>Bacillati</taxon>
        <taxon>Actinomycetota</taxon>
        <taxon>Actinomycetes</taxon>
        <taxon>Kitasatosporales</taxon>
        <taxon>Streptomycetaceae</taxon>
        <taxon>Kitasatospora</taxon>
    </lineage>
</organism>
<accession>A0A7W7RBJ5</accession>
<evidence type="ECO:0000313" key="2">
    <source>
        <dbReference type="Proteomes" id="UP000540506"/>
    </source>
</evidence>
<sequence length="43" mass="4580">MNLTRPHRSGEPLPALPRLPVRELDGTIQIYAPAGGQSPQSSA</sequence>
<reference evidence="1 2" key="1">
    <citation type="submission" date="2020-08" db="EMBL/GenBank/DDBJ databases">
        <title>Sequencing the genomes of 1000 actinobacteria strains.</title>
        <authorList>
            <person name="Klenk H.-P."/>
        </authorList>
    </citation>
    <scope>NUCLEOTIDE SEQUENCE [LARGE SCALE GENOMIC DNA]</scope>
    <source>
        <strain evidence="1 2">DSM 41654</strain>
    </source>
</reference>
<dbReference type="EMBL" id="JACHJV010000003">
    <property type="protein sequence ID" value="MBB4928899.1"/>
    <property type="molecule type" value="Genomic_DNA"/>
</dbReference>
<dbReference type="Proteomes" id="UP000540506">
    <property type="component" value="Unassembled WGS sequence"/>
</dbReference>
<dbReference type="RefSeq" id="WP_281404237.1">
    <property type="nucleotide sequence ID" value="NZ_JACHJV010000003.1"/>
</dbReference>
<proteinExistence type="predicted"/>
<comment type="caution">
    <text evidence="1">The sequence shown here is derived from an EMBL/GenBank/DDBJ whole genome shotgun (WGS) entry which is preliminary data.</text>
</comment>
<keyword evidence="2" id="KW-1185">Reference proteome</keyword>
<gene>
    <name evidence="1" type="ORF">FHR34_007996</name>
</gene>
<protein>
    <submittedName>
        <fullName evidence="1">Uncharacterized protein</fullName>
    </submittedName>
</protein>